<accession>A0A7X2H790</accession>
<gene>
    <name evidence="1" type="ORF">GJB61_17265</name>
</gene>
<dbReference type="EMBL" id="WJXB01000006">
    <property type="protein sequence ID" value="MRN54735.1"/>
    <property type="molecule type" value="Genomic_DNA"/>
</dbReference>
<dbReference type="RefSeq" id="WP_154120108.1">
    <property type="nucleotide sequence ID" value="NZ_WJXB01000006.1"/>
</dbReference>
<comment type="caution">
    <text evidence="1">The sequence shown here is derived from an EMBL/GenBank/DDBJ whole genome shotgun (WGS) entry which is preliminary data.</text>
</comment>
<evidence type="ECO:0000313" key="1">
    <source>
        <dbReference type="EMBL" id="MRN54735.1"/>
    </source>
</evidence>
<keyword evidence="2" id="KW-1185">Reference proteome</keyword>
<evidence type="ECO:0000313" key="2">
    <source>
        <dbReference type="Proteomes" id="UP000463051"/>
    </source>
</evidence>
<reference evidence="1 2" key="1">
    <citation type="submission" date="2019-11" db="EMBL/GenBank/DDBJ databases">
        <title>Paenibacillus monticola sp. nov., a novel PGPR strain isolated from mountain sample in China.</title>
        <authorList>
            <person name="Zhao Q."/>
            <person name="Li H.-P."/>
            <person name="Zhang J.-L."/>
        </authorList>
    </citation>
    <scope>NUCLEOTIDE SEQUENCE [LARGE SCALE GENOMIC DNA]</scope>
    <source>
        <strain evidence="1 2">LC-T2</strain>
    </source>
</reference>
<dbReference type="AlphaFoldDB" id="A0A7X2H790"/>
<sequence>MEKFKEEVIKVLMGESEFTPDVLSPLILQTEEKLLVQQTKVSKAEAELKRPRRSVRKK</sequence>
<name>A0A7X2H790_9BACL</name>
<proteinExistence type="predicted"/>
<dbReference type="Proteomes" id="UP000463051">
    <property type="component" value="Unassembled WGS sequence"/>
</dbReference>
<protein>
    <submittedName>
        <fullName evidence="1">Uncharacterized protein</fullName>
    </submittedName>
</protein>
<organism evidence="1 2">
    <name type="scientific">Paenibacillus monticola</name>
    <dbReference type="NCBI Taxonomy" id="2666075"/>
    <lineage>
        <taxon>Bacteria</taxon>
        <taxon>Bacillati</taxon>
        <taxon>Bacillota</taxon>
        <taxon>Bacilli</taxon>
        <taxon>Bacillales</taxon>
        <taxon>Paenibacillaceae</taxon>
        <taxon>Paenibacillus</taxon>
    </lineage>
</organism>